<name>A0A7R7FSM4_9BACT</name>
<organism evidence="1 2">
    <name type="scientific">Citrifermentans bremense</name>
    <dbReference type="NCBI Taxonomy" id="60035"/>
    <lineage>
        <taxon>Bacteria</taxon>
        <taxon>Pseudomonadati</taxon>
        <taxon>Thermodesulfobacteriota</taxon>
        <taxon>Desulfuromonadia</taxon>
        <taxon>Geobacterales</taxon>
        <taxon>Geobacteraceae</taxon>
        <taxon>Citrifermentans</taxon>
    </lineage>
</organism>
<evidence type="ECO:0000313" key="1">
    <source>
        <dbReference type="EMBL" id="BCO11616.1"/>
    </source>
</evidence>
<keyword evidence="2" id="KW-1185">Reference proteome</keyword>
<gene>
    <name evidence="1" type="ORF">GEOBRER4_n3825</name>
</gene>
<sequence length="40" mass="4636">MPPFLILRWKRSLRFTLRVPFSLVKTAIQGKVLAAKEPEP</sequence>
<reference evidence="1 2" key="1">
    <citation type="submission" date="2020-06" db="EMBL/GenBank/DDBJ databases">
        <title>Interaction of electrochemicaly active bacteria, Geobacter bremensis R4 on different carbon anode.</title>
        <authorList>
            <person name="Meng L."/>
            <person name="Yoshida N."/>
        </authorList>
    </citation>
    <scope>NUCLEOTIDE SEQUENCE [LARGE SCALE GENOMIC DNA]</scope>
    <source>
        <strain evidence="1 2">R4</strain>
    </source>
</reference>
<protein>
    <submittedName>
        <fullName evidence="1">Uncharacterized protein</fullName>
    </submittedName>
</protein>
<proteinExistence type="predicted"/>
<dbReference type="EMBL" id="AP023213">
    <property type="protein sequence ID" value="BCO11616.1"/>
    <property type="molecule type" value="Genomic_DNA"/>
</dbReference>
<dbReference type="Proteomes" id="UP000515472">
    <property type="component" value="Chromosome"/>
</dbReference>
<evidence type="ECO:0000313" key="2">
    <source>
        <dbReference type="Proteomes" id="UP000515472"/>
    </source>
</evidence>
<dbReference type="AlphaFoldDB" id="A0A7R7FSM4"/>
<accession>A0A7R7FSM4</accession>